<gene>
    <name evidence="1" type="ORF">Zmor_021063</name>
</gene>
<evidence type="ECO:0000313" key="2">
    <source>
        <dbReference type="Proteomes" id="UP001168821"/>
    </source>
</evidence>
<keyword evidence="2" id="KW-1185">Reference proteome</keyword>
<dbReference type="EMBL" id="JALNTZ010000006">
    <property type="protein sequence ID" value="KAJ3649312.1"/>
    <property type="molecule type" value="Genomic_DNA"/>
</dbReference>
<name>A0AA38MB21_9CUCU</name>
<comment type="caution">
    <text evidence="1">The sequence shown here is derived from an EMBL/GenBank/DDBJ whole genome shotgun (WGS) entry which is preliminary data.</text>
</comment>
<dbReference type="Proteomes" id="UP001168821">
    <property type="component" value="Unassembled WGS sequence"/>
</dbReference>
<organism evidence="1 2">
    <name type="scientific">Zophobas morio</name>
    <dbReference type="NCBI Taxonomy" id="2755281"/>
    <lineage>
        <taxon>Eukaryota</taxon>
        <taxon>Metazoa</taxon>
        <taxon>Ecdysozoa</taxon>
        <taxon>Arthropoda</taxon>
        <taxon>Hexapoda</taxon>
        <taxon>Insecta</taxon>
        <taxon>Pterygota</taxon>
        <taxon>Neoptera</taxon>
        <taxon>Endopterygota</taxon>
        <taxon>Coleoptera</taxon>
        <taxon>Polyphaga</taxon>
        <taxon>Cucujiformia</taxon>
        <taxon>Tenebrionidae</taxon>
        <taxon>Zophobas</taxon>
    </lineage>
</organism>
<protein>
    <submittedName>
        <fullName evidence="1">Uncharacterized protein</fullName>
    </submittedName>
</protein>
<proteinExistence type="predicted"/>
<evidence type="ECO:0000313" key="1">
    <source>
        <dbReference type="EMBL" id="KAJ3649312.1"/>
    </source>
</evidence>
<dbReference type="PANTHER" id="PTHR38681">
    <property type="entry name" value="RETROVIRUS-RELATED POL POLYPROTEIN FROM TRANSPOSON 412-LIKE PROTEIN-RELATED"/>
    <property type="match status" value="1"/>
</dbReference>
<sequence length="97" mass="11441">MQKIAYTRTTDNREQDVYVPKETANFVFVRVDRVKRPLESPYDGPFKVLDKKDKFFTLLINDKPSTVSINRVKVPITSVLRKRTSLQRILHIEILHQ</sequence>
<dbReference type="AlphaFoldDB" id="A0AA38MB21"/>
<dbReference type="PANTHER" id="PTHR38681:SF1">
    <property type="entry name" value="RETROVIRUS-RELATED POL POLYPROTEIN FROM TRANSPOSON 412-LIKE PROTEIN"/>
    <property type="match status" value="1"/>
</dbReference>
<accession>A0AA38MB21</accession>
<reference evidence="1" key="1">
    <citation type="journal article" date="2023" name="G3 (Bethesda)">
        <title>Whole genome assemblies of Zophobas morio and Tenebrio molitor.</title>
        <authorList>
            <person name="Kaur S."/>
            <person name="Stinson S.A."/>
            <person name="diCenzo G.C."/>
        </authorList>
    </citation>
    <scope>NUCLEOTIDE SEQUENCE</scope>
    <source>
        <strain evidence="1">QUZm001</strain>
    </source>
</reference>